<dbReference type="GO" id="GO:0004222">
    <property type="term" value="F:metalloendopeptidase activity"/>
    <property type="evidence" value="ECO:0007669"/>
    <property type="project" value="InterPro"/>
</dbReference>
<dbReference type="EMBL" id="CP031034">
    <property type="protein sequence ID" value="QDZ17955.1"/>
    <property type="molecule type" value="Genomic_DNA"/>
</dbReference>
<dbReference type="STRING" id="1764295.A0A5B8ME79"/>
<dbReference type="PANTHER" id="PTHR33471">
    <property type="entry name" value="ATP-DEPENDENT ZINC METALLOPROTEASE-RELATED"/>
    <property type="match status" value="1"/>
</dbReference>
<dbReference type="InterPro" id="IPR037219">
    <property type="entry name" value="Peptidase_M41-like"/>
</dbReference>
<dbReference type="Gene3D" id="1.20.58.760">
    <property type="entry name" value="Peptidase M41"/>
    <property type="match status" value="1"/>
</dbReference>
<dbReference type="GO" id="GO:0005524">
    <property type="term" value="F:ATP binding"/>
    <property type="evidence" value="ECO:0007669"/>
    <property type="project" value="InterPro"/>
</dbReference>
<evidence type="ECO:0000313" key="2">
    <source>
        <dbReference type="Proteomes" id="UP000316726"/>
    </source>
</evidence>
<gene>
    <name evidence="1" type="ORF">A3770_01p04730</name>
</gene>
<sequence>MARGFGACLASTSGRPVPSTVAVGLRGSHLRRSSLSAAQADKGVSAQRIQAEVDAGRRGTATELARELKKAGVLEGFGGARLVPKRSYTLEELRLNKIEPTALLSPREDYLGKISSYCQRAYLTGILSGCFVFHWDVTNVFYVGAFSLGLVTIDKVGYNGGIEFLVVETIGRMLSRAYVERVSRHEAGHFLVAYMMGVLPSGYTLSAWNALKNNKTLGVQAGTAFCDDDFQKEVASGKLSSGILDKFCCIALAGVAQEFIDHGNAEGGMNDIRQLDFLLSGLGFTQKKADDQIRWSTLNTVLLLRQNQNVIDKLAKEMVADSPLSKCLLTVEQNLVLS</sequence>
<accession>A0A5B8ME79</accession>
<proteinExistence type="predicted"/>
<name>A0A5B8ME79_9CHLO</name>
<keyword evidence="2" id="KW-1185">Reference proteome</keyword>
<dbReference type="Proteomes" id="UP000316726">
    <property type="component" value="Chromosome 1"/>
</dbReference>
<protein>
    <submittedName>
        <fullName evidence="1">Uncharacterized protein</fullName>
    </submittedName>
</protein>
<dbReference type="PANTHER" id="PTHR33471:SF1">
    <property type="entry name" value="OS01G0382700 PROTEIN"/>
    <property type="match status" value="1"/>
</dbReference>
<reference evidence="1 2" key="1">
    <citation type="submission" date="2018-07" db="EMBL/GenBank/DDBJ databases">
        <title>The complete nuclear genome of the prasinophyte Chloropicon primus (CCMP1205).</title>
        <authorList>
            <person name="Pombert J.-F."/>
            <person name="Otis C."/>
            <person name="Turmel M."/>
            <person name="Lemieux C."/>
        </authorList>
    </citation>
    <scope>NUCLEOTIDE SEQUENCE [LARGE SCALE GENOMIC DNA]</scope>
    <source>
        <strain evidence="1 2">CCMP1205</strain>
    </source>
</reference>
<dbReference type="GO" id="GO:0006508">
    <property type="term" value="P:proteolysis"/>
    <property type="evidence" value="ECO:0007669"/>
    <property type="project" value="InterPro"/>
</dbReference>
<dbReference type="SUPFAM" id="SSF140990">
    <property type="entry name" value="FtsH protease domain-like"/>
    <property type="match status" value="1"/>
</dbReference>
<dbReference type="OrthoDB" id="66620at2759"/>
<dbReference type="GO" id="GO:0004176">
    <property type="term" value="F:ATP-dependent peptidase activity"/>
    <property type="evidence" value="ECO:0007669"/>
    <property type="project" value="InterPro"/>
</dbReference>
<evidence type="ECO:0000313" key="1">
    <source>
        <dbReference type="EMBL" id="QDZ17955.1"/>
    </source>
</evidence>
<dbReference type="AlphaFoldDB" id="A0A5B8ME79"/>
<organism evidence="1 2">
    <name type="scientific">Chloropicon primus</name>
    <dbReference type="NCBI Taxonomy" id="1764295"/>
    <lineage>
        <taxon>Eukaryota</taxon>
        <taxon>Viridiplantae</taxon>
        <taxon>Chlorophyta</taxon>
        <taxon>Chloropicophyceae</taxon>
        <taxon>Chloropicales</taxon>
        <taxon>Chloropicaceae</taxon>
        <taxon>Chloropicon</taxon>
    </lineage>
</organism>